<accession>A0A409XF44</accession>
<sequence length="132" mass="14249">IQSVVTHIIPFLVGFFGYLLLCVCASPTKTERQDLIGDVINAVGLGLVTKINAYITAIFSRDFSLTSASRSLSFELTFERVVSKAGVNRTVYASFDHTFATPVVVGGPQTVICSGIYCSKKALRGRLIIPTT</sequence>
<gene>
    <name evidence="2" type="ORF">CVT25_003201</name>
</gene>
<dbReference type="AlphaFoldDB" id="A0A409XF44"/>
<evidence type="ECO:0000313" key="2">
    <source>
        <dbReference type="EMBL" id="PPQ89361.1"/>
    </source>
</evidence>
<feature type="non-terminal residue" evidence="2">
    <location>
        <position position="1"/>
    </location>
</feature>
<evidence type="ECO:0000313" key="3">
    <source>
        <dbReference type="Proteomes" id="UP000283269"/>
    </source>
</evidence>
<evidence type="ECO:0000256" key="1">
    <source>
        <dbReference type="SAM" id="Phobius"/>
    </source>
</evidence>
<keyword evidence="1" id="KW-0472">Membrane</keyword>
<name>A0A409XF44_PSICY</name>
<protein>
    <submittedName>
        <fullName evidence="2">Uncharacterized protein</fullName>
    </submittedName>
</protein>
<keyword evidence="1" id="KW-0812">Transmembrane</keyword>
<dbReference type="Proteomes" id="UP000283269">
    <property type="component" value="Unassembled WGS sequence"/>
</dbReference>
<organism evidence="2 3">
    <name type="scientific">Psilocybe cyanescens</name>
    <dbReference type="NCBI Taxonomy" id="93625"/>
    <lineage>
        <taxon>Eukaryota</taxon>
        <taxon>Fungi</taxon>
        <taxon>Dikarya</taxon>
        <taxon>Basidiomycota</taxon>
        <taxon>Agaricomycotina</taxon>
        <taxon>Agaricomycetes</taxon>
        <taxon>Agaricomycetidae</taxon>
        <taxon>Agaricales</taxon>
        <taxon>Agaricineae</taxon>
        <taxon>Strophariaceae</taxon>
        <taxon>Psilocybe</taxon>
    </lineage>
</organism>
<proteinExistence type="predicted"/>
<comment type="caution">
    <text evidence="2">The sequence shown here is derived from an EMBL/GenBank/DDBJ whole genome shotgun (WGS) entry which is preliminary data.</text>
</comment>
<dbReference type="OrthoDB" id="3251634at2759"/>
<feature type="transmembrane region" description="Helical" evidence="1">
    <location>
        <begin position="6"/>
        <end position="25"/>
    </location>
</feature>
<dbReference type="EMBL" id="NHYD01001902">
    <property type="protein sequence ID" value="PPQ89361.1"/>
    <property type="molecule type" value="Genomic_DNA"/>
</dbReference>
<keyword evidence="1" id="KW-1133">Transmembrane helix</keyword>
<keyword evidence="3" id="KW-1185">Reference proteome</keyword>
<reference evidence="2 3" key="1">
    <citation type="journal article" date="2018" name="Evol. Lett.">
        <title>Horizontal gene cluster transfer increased hallucinogenic mushroom diversity.</title>
        <authorList>
            <person name="Reynolds H.T."/>
            <person name="Vijayakumar V."/>
            <person name="Gluck-Thaler E."/>
            <person name="Korotkin H.B."/>
            <person name="Matheny P.B."/>
            <person name="Slot J.C."/>
        </authorList>
    </citation>
    <scope>NUCLEOTIDE SEQUENCE [LARGE SCALE GENOMIC DNA]</scope>
    <source>
        <strain evidence="2 3">2631</strain>
    </source>
</reference>
<dbReference type="InParanoid" id="A0A409XF44"/>